<organism evidence="1">
    <name type="scientific">Arundo donax</name>
    <name type="common">Giant reed</name>
    <name type="synonym">Donax arundinaceus</name>
    <dbReference type="NCBI Taxonomy" id="35708"/>
    <lineage>
        <taxon>Eukaryota</taxon>
        <taxon>Viridiplantae</taxon>
        <taxon>Streptophyta</taxon>
        <taxon>Embryophyta</taxon>
        <taxon>Tracheophyta</taxon>
        <taxon>Spermatophyta</taxon>
        <taxon>Magnoliopsida</taxon>
        <taxon>Liliopsida</taxon>
        <taxon>Poales</taxon>
        <taxon>Poaceae</taxon>
        <taxon>PACMAD clade</taxon>
        <taxon>Arundinoideae</taxon>
        <taxon>Arundineae</taxon>
        <taxon>Arundo</taxon>
    </lineage>
</organism>
<accession>A0A0A9DS42</accession>
<protein>
    <submittedName>
        <fullName evidence="1">Uncharacterized protein</fullName>
    </submittedName>
</protein>
<reference evidence="1" key="1">
    <citation type="submission" date="2014-09" db="EMBL/GenBank/DDBJ databases">
        <authorList>
            <person name="Magalhaes I.L.F."/>
            <person name="Oliveira U."/>
            <person name="Santos F.R."/>
            <person name="Vidigal T.H.D.A."/>
            <person name="Brescovit A.D."/>
            <person name="Santos A.J."/>
        </authorList>
    </citation>
    <scope>NUCLEOTIDE SEQUENCE</scope>
    <source>
        <tissue evidence="1">Shoot tissue taken approximately 20 cm above the soil surface</tissue>
    </source>
</reference>
<dbReference type="AlphaFoldDB" id="A0A0A9DS42"/>
<name>A0A0A9DS42_ARUDO</name>
<dbReference type="EMBL" id="GBRH01209405">
    <property type="protein sequence ID" value="JAD88490.1"/>
    <property type="molecule type" value="Transcribed_RNA"/>
</dbReference>
<reference evidence="1" key="2">
    <citation type="journal article" date="2015" name="Data Brief">
        <title>Shoot transcriptome of the giant reed, Arundo donax.</title>
        <authorList>
            <person name="Barrero R.A."/>
            <person name="Guerrero F.D."/>
            <person name="Moolhuijzen P."/>
            <person name="Goolsby J.A."/>
            <person name="Tidwell J."/>
            <person name="Bellgard S.E."/>
            <person name="Bellgard M.I."/>
        </authorList>
    </citation>
    <scope>NUCLEOTIDE SEQUENCE</scope>
    <source>
        <tissue evidence="1">Shoot tissue taken approximately 20 cm above the soil surface</tissue>
    </source>
</reference>
<proteinExistence type="predicted"/>
<sequence length="181" mass="20087">MNYTEINLTLDYLTLQNLRRPALKWPANKLCNLQRSWDGRNDYFAGCSPGLKVGERLHNLREGERPLRVNDRLHLPGLEIRVELLQDGAIGGDHEPEPWRGDGAGEDHHAAALLHHLDSLLALTDCVEDDVVLLRQVFEVLLGVVDGDVSAQALEQLELLGAGRRGHLGGPVDMLCKLHST</sequence>
<evidence type="ECO:0000313" key="1">
    <source>
        <dbReference type="EMBL" id="JAD88490.1"/>
    </source>
</evidence>